<dbReference type="RefSeq" id="WP_111655145.1">
    <property type="nucleotide sequence ID" value="NZ_JACHWI010000001.1"/>
</dbReference>
<dbReference type="Pfam" id="PF19590">
    <property type="entry name" value="TrbL_3"/>
    <property type="match status" value="1"/>
</dbReference>
<keyword evidence="1" id="KW-1133">Transmembrane helix</keyword>
<dbReference type="InterPro" id="IPR045782">
    <property type="entry name" value="TrbL_3"/>
</dbReference>
<dbReference type="Proteomes" id="UP000249341">
    <property type="component" value="Unassembled WGS sequence"/>
</dbReference>
<evidence type="ECO:0000313" key="3">
    <source>
        <dbReference type="Proteomes" id="UP000249341"/>
    </source>
</evidence>
<proteinExistence type="predicted"/>
<reference evidence="2 3" key="1">
    <citation type="submission" date="2018-06" db="EMBL/GenBank/DDBJ databases">
        <title>Genomic Encyclopedia of Type Strains, Phase III (KMG-III): the genomes of soil and plant-associated and newly described type strains.</title>
        <authorList>
            <person name="Whitman W."/>
        </authorList>
    </citation>
    <scope>NUCLEOTIDE SEQUENCE [LARGE SCALE GENOMIC DNA]</scope>
    <source>
        <strain evidence="2 3">CGMCC 4.7090</strain>
    </source>
</reference>
<gene>
    <name evidence="2" type="ORF">B0I29_13341</name>
</gene>
<evidence type="ECO:0000256" key="1">
    <source>
        <dbReference type="SAM" id="Phobius"/>
    </source>
</evidence>
<keyword evidence="1" id="KW-0812">Transmembrane</keyword>
<keyword evidence="1" id="KW-0472">Membrane</keyword>
<evidence type="ECO:0008006" key="4">
    <source>
        <dbReference type="Google" id="ProtNLM"/>
    </source>
</evidence>
<dbReference type="EMBL" id="QLMJ01000033">
    <property type="protein sequence ID" value="RAK25502.1"/>
    <property type="molecule type" value="Genomic_DNA"/>
</dbReference>
<feature type="transmembrane region" description="Helical" evidence="1">
    <location>
        <begin position="144"/>
        <end position="164"/>
    </location>
</feature>
<protein>
    <recommendedName>
        <fullName evidence="4">TrbL/VirB6 plasmid conjugal transfer protein</fullName>
    </recommendedName>
</protein>
<feature type="transmembrane region" description="Helical" evidence="1">
    <location>
        <begin position="85"/>
        <end position="107"/>
    </location>
</feature>
<dbReference type="OrthoDB" id="3417255at2"/>
<organism evidence="2 3">
    <name type="scientific">Actinoplanes lutulentus</name>
    <dbReference type="NCBI Taxonomy" id="1287878"/>
    <lineage>
        <taxon>Bacteria</taxon>
        <taxon>Bacillati</taxon>
        <taxon>Actinomycetota</taxon>
        <taxon>Actinomycetes</taxon>
        <taxon>Micromonosporales</taxon>
        <taxon>Micromonosporaceae</taxon>
        <taxon>Actinoplanes</taxon>
    </lineage>
</organism>
<comment type="caution">
    <text evidence="2">The sequence shown here is derived from an EMBL/GenBank/DDBJ whole genome shotgun (WGS) entry which is preliminary data.</text>
</comment>
<evidence type="ECO:0000313" key="2">
    <source>
        <dbReference type="EMBL" id="RAK25502.1"/>
    </source>
</evidence>
<keyword evidence="3" id="KW-1185">Reference proteome</keyword>
<dbReference type="AlphaFoldDB" id="A0A327YW68"/>
<feature type="transmembrane region" description="Helical" evidence="1">
    <location>
        <begin position="53"/>
        <end position="73"/>
    </location>
</feature>
<feature type="transmembrane region" description="Helical" evidence="1">
    <location>
        <begin position="246"/>
        <end position="263"/>
    </location>
</feature>
<name>A0A327YW68_9ACTN</name>
<feature type="transmembrane region" description="Helical" evidence="1">
    <location>
        <begin position="170"/>
        <end position="190"/>
    </location>
</feature>
<feature type="transmembrane region" description="Helical" evidence="1">
    <location>
        <begin position="202"/>
        <end position="226"/>
    </location>
</feature>
<sequence length="332" mass="35987">MTDWLYDGIVEWLAEQVVSLLAGLVTLLTDKVFLSPAVTGFPQVQQLAERSLVVVNAAYVLAFITAGLLGMTHGSLQTQYQVKELLPRLVFGLIAANFGVELCDALIEIANALTLALTGETAAGPEVIRFVQDRIVASMSSPGVALMTAALGILIVIMFYLLIVSWFGRVAVLIVLAGIAPAALACYGLPQTQAVVGLWWRALLGTLITPVLQALFFTEGVSLLIGPTFRVPEVLGADADDHDFEIANLFIAFCLLMLTIRIPKLVGRYVTSSGGGRNSASVLVRAVVMQSVTRSLLRRRQAEPAPTQVAVHQHNHHHYRRLRRVILNGDQQ</sequence>
<accession>A0A327YW68</accession>